<dbReference type="EMBL" id="JBBPBN010000053">
    <property type="protein sequence ID" value="KAK8990648.1"/>
    <property type="molecule type" value="Genomic_DNA"/>
</dbReference>
<feature type="region of interest" description="Disordered" evidence="1">
    <location>
        <begin position="163"/>
        <end position="183"/>
    </location>
</feature>
<accession>A0ABR2PQQ0</accession>
<keyword evidence="3" id="KW-1185">Reference proteome</keyword>
<comment type="caution">
    <text evidence="2">The sequence shown here is derived from an EMBL/GenBank/DDBJ whole genome shotgun (WGS) entry which is preliminary data.</text>
</comment>
<evidence type="ECO:0000313" key="3">
    <source>
        <dbReference type="Proteomes" id="UP001396334"/>
    </source>
</evidence>
<gene>
    <name evidence="2" type="ORF">V6N11_028615</name>
</gene>
<sequence length="198" mass="21056">MVAEALSALSFSLERSGSLPSFDEFRVTIRVKEKNENPWLVGSDVTMADVTSGSGGTTREKDNTILLSTDNVGKPSYADLLKKDSIAKSGGDTGDFQRAEIVVNDEDVTDGLVDSFNGVKTQPCVSELLSGNKPTPAHVVRYSYHSSSDIRFSRVQRPLTLRSGVEAGGSGGKDVPPGMVNSRGCGGVGSEVHGVKWY</sequence>
<protein>
    <submittedName>
        <fullName evidence="2">Uncharacterized protein</fullName>
    </submittedName>
</protein>
<proteinExistence type="predicted"/>
<dbReference type="Proteomes" id="UP001396334">
    <property type="component" value="Unassembled WGS sequence"/>
</dbReference>
<reference evidence="2 3" key="1">
    <citation type="journal article" date="2024" name="G3 (Bethesda)">
        <title>Genome assembly of Hibiscus sabdariffa L. provides insights into metabolisms of medicinal natural products.</title>
        <authorList>
            <person name="Kim T."/>
        </authorList>
    </citation>
    <scope>NUCLEOTIDE SEQUENCE [LARGE SCALE GENOMIC DNA]</scope>
    <source>
        <strain evidence="2">TK-2024</strain>
        <tissue evidence="2">Old leaves</tissue>
    </source>
</reference>
<evidence type="ECO:0000313" key="2">
    <source>
        <dbReference type="EMBL" id="KAK8990648.1"/>
    </source>
</evidence>
<evidence type="ECO:0000256" key="1">
    <source>
        <dbReference type="SAM" id="MobiDB-lite"/>
    </source>
</evidence>
<name>A0ABR2PQQ0_9ROSI</name>
<organism evidence="2 3">
    <name type="scientific">Hibiscus sabdariffa</name>
    <name type="common">roselle</name>
    <dbReference type="NCBI Taxonomy" id="183260"/>
    <lineage>
        <taxon>Eukaryota</taxon>
        <taxon>Viridiplantae</taxon>
        <taxon>Streptophyta</taxon>
        <taxon>Embryophyta</taxon>
        <taxon>Tracheophyta</taxon>
        <taxon>Spermatophyta</taxon>
        <taxon>Magnoliopsida</taxon>
        <taxon>eudicotyledons</taxon>
        <taxon>Gunneridae</taxon>
        <taxon>Pentapetalae</taxon>
        <taxon>rosids</taxon>
        <taxon>malvids</taxon>
        <taxon>Malvales</taxon>
        <taxon>Malvaceae</taxon>
        <taxon>Malvoideae</taxon>
        <taxon>Hibiscus</taxon>
    </lineage>
</organism>